<dbReference type="InterPro" id="IPR009057">
    <property type="entry name" value="Homeodomain-like_sf"/>
</dbReference>
<gene>
    <name evidence="5" type="ORF">ABH943_000983</name>
</gene>
<dbReference type="SMART" id="SM00342">
    <property type="entry name" value="HTH_ARAC"/>
    <property type="match status" value="2"/>
</dbReference>
<accession>A0ABW8MBD7</accession>
<protein>
    <submittedName>
        <fullName evidence="5">AraC-like DNA-binding protein</fullName>
    </submittedName>
</protein>
<organism evidence="5 6">
    <name type="scientific">Caballeronia udeis</name>
    <dbReference type="NCBI Taxonomy" id="1232866"/>
    <lineage>
        <taxon>Bacteria</taxon>
        <taxon>Pseudomonadati</taxon>
        <taxon>Pseudomonadota</taxon>
        <taxon>Betaproteobacteria</taxon>
        <taxon>Burkholderiales</taxon>
        <taxon>Burkholderiaceae</taxon>
        <taxon>Caballeronia</taxon>
    </lineage>
</organism>
<dbReference type="EMBL" id="JBIYDN010000002">
    <property type="protein sequence ID" value="MFK4440977.1"/>
    <property type="molecule type" value="Genomic_DNA"/>
</dbReference>
<dbReference type="SUPFAM" id="SSF46689">
    <property type="entry name" value="Homeodomain-like"/>
    <property type="match status" value="1"/>
</dbReference>
<dbReference type="InterPro" id="IPR050204">
    <property type="entry name" value="AraC_XylS_family_regulators"/>
</dbReference>
<dbReference type="PANTHER" id="PTHR46796">
    <property type="entry name" value="HTH-TYPE TRANSCRIPTIONAL ACTIVATOR RHAS-RELATED"/>
    <property type="match status" value="1"/>
</dbReference>
<evidence type="ECO:0000259" key="4">
    <source>
        <dbReference type="PROSITE" id="PS01124"/>
    </source>
</evidence>
<evidence type="ECO:0000256" key="3">
    <source>
        <dbReference type="ARBA" id="ARBA00023163"/>
    </source>
</evidence>
<evidence type="ECO:0000256" key="1">
    <source>
        <dbReference type="ARBA" id="ARBA00023015"/>
    </source>
</evidence>
<feature type="domain" description="HTH araC/xylS-type" evidence="4">
    <location>
        <begin position="216"/>
        <end position="315"/>
    </location>
</feature>
<keyword evidence="6" id="KW-1185">Reference proteome</keyword>
<dbReference type="PROSITE" id="PS01124">
    <property type="entry name" value="HTH_ARAC_FAMILY_2"/>
    <property type="match status" value="2"/>
</dbReference>
<sequence>MTDPFRNHGIHSQDPDEISTFIGQIYSGNQFLPHRALKQDISIIGQTWNGIGFYEFDSQLPFSFVTEEIRSSYLFLSCTSGNATRSSHKRTTECASGDVVPTSSMGVAKSVSGSQGFSHLSLVVDADELNGFLAQWVGKPLSTPVQFELRPLSPEVASEWNVAASCLRLMASMNSTPDIAAHALLEHMFKLLATRHPSNHSALLTSERYAQERTARTAIELIRQDPMQWKTLSAIAHRLACPTSELENGILRLTGKKSAELFYEARLDCVKRTLGTDGNHRFIATLRKYGFSLSDRFVRAYRKRFGELPSTTYRGNPNAIDVIQSGHSIRDTLSERTIGEFVDASLGKTITLADLAQLVEMSEHATISAFKEQFSCTPMQYVIARRLERAKSLLQNTSVSILSIALECGFGSQSYLTTLVKRHYGVTPRQLRLSGRTPGPTA</sequence>
<name>A0ABW8MBD7_9BURK</name>
<keyword evidence="2" id="KW-0238">DNA-binding</keyword>
<dbReference type="Proteomes" id="UP001620514">
    <property type="component" value="Unassembled WGS sequence"/>
</dbReference>
<dbReference type="InterPro" id="IPR018062">
    <property type="entry name" value="HTH_AraC-typ_CS"/>
</dbReference>
<dbReference type="RefSeq" id="WP_404604623.1">
    <property type="nucleotide sequence ID" value="NZ_JBIYDN010000002.1"/>
</dbReference>
<dbReference type="PANTHER" id="PTHR46796:SF10">
    <property type="entry name" value="TRANSCRIPTIONAL ACTIVATOR FEAR"/>
    <property type="match status" value="1"/>
</dbReference>
<dbReference type="Gene3D" id="1.10.10.60">
    <property type="entry name" value="Homeodomain-like"/>
    <property type="match status" value="3"/>
</dbReference>
<proteinExistence type="predicted"/>
<dbReference type="PROSITE" id="PS00041">
    <property type="entry name" value="HTH_ARAC_FAMILY_1"/>
    <property type="match status" value="2"/>
</dbReference>
<evidence type="ECO:0000256" key="2">
    <source>
        <dbReference type="ARBA" id="ARBA00023125"/>
    </source>
</evidence>
<evidence type="ECO:0000313" key="5">
    <source>
        <dbReference type="EMBL" id="MFK4440977.1"/>
    </source>
</evidence>
<keyword evidence="1" id="KW-0805">Transcription regulation</keyword>
<dbReference type="InterPro" id="IPR018060">
    <property type="entry name" value="HTH_AraC"/>
</dbReference>
<feature type="domain" description="HTH araC/xylS-type" evidence="4">
    <location>
        <begin position="336"/>
        <end position="434"/>
    </location>
</feature>
<reference evidence="5 6" key="1">
    <citation type="submission" date="2024-11" db="EMBL/GenBank/DDBJ databases">
        <title>Using genomics to understand microbial adaptation to soil warming.</title>
        <authorList>
            <person name="Deangelis K.M. PhD."/>
        </authorList>
    </citation>
    <scope>NUCLEOTIDE SEQUENCE [LARGE SCALE GENOMIC DNA]</scope>
    <source>
        <strain evidence="5 6">GAS97</strain>
    </source>
</reference>
<keyword evidence="3" id="KW-0804">Transcription</keyword>
<evidence type="ECO:0000313" key="6">
    <source>
        <dbReference type="Proteomes" id="UP001620514"/>
    </source>
</evidence>
<comment type="caution">
    <text evidence="5">The sequence shown here is derived from an EMBL/GenBank/DDBJ whole genome shotgun (WGS) entry which is preliminary data.</text>
</comment>
<dbReference type="Pfam" id="PF12833">
    <property type="entry name" value="HTH_18"/>
    <property type="match status" value="1"/>
</dbReference>